<dbReference type="EMBL" id="MCFG01000905">
    <property type="protein sequence ID" value="ORX38149.1"/>
    <property type="molecule type" value="Genomic_DNA"/>
</dbReference>
<organism evidence="2 3">
    <name type="scientific">Anaeromyces robustus</name>
    <dbReference type="NCBI Taxonomy" id="1754192"/>
    <lineage>
        <taxon>Eukaryota</taxon>
        <taxon>Fungi</taxon>
        <taxon>Fungi incertae sedis</taxon>
        <taxon>Chytridiomycota</taxon>
        <taxon>Chytridiomycota incertae sedis</taxon>
        <taxon>Neocallimastigomycetes</taxon>
        <taxon>Neocallimastigales</taxon>
        <taxon>Neocallimastigaceae</taxon>
        <taxon>Anaeromyces</taxon>
    </lineage>
</organism>
<comment type="caution">
    <text evidence="2">The sequence shown here is derived from an EMBL/GenBank/DDBJ whole genome shotgun (WGS) entry which is preliminary data.</text>
</comment>
<dbReference type="Proteomes" id="UP000193944">
    <property type="component" value="Unassembled WGS sequence"/>
</dbReference>
<keyword evidence="1" id="KW-0175">Coiled coil</keyword>
<gene>
    <name evidence="2" type="ORF">BCR32DRAFT_252050</name>
</gene>
<feature type="coiled-coil region" evidence="1">
    <location>
        <begin position="41"/>
        <end position="107"/>
    </location>
</feature>
<sequence>MNIALEKEKKIYDSEKLREIVEIKRNHMNEMEKIISTSEGAKRLEDLVKQVDISSQKLKKQLVAHKSELNSEREKLSSVLMSLEDSIKEINNRHDEEKMRMKTEENIYEKEW</sequence>
<keyword evidence="3" id="KW-1185">Reference proteome</keyword>
<name>A0A1Y1UJI9_9FUNG</name>
<proteinExistence type="predicted"/>
<accession>A0A1Y1UJI9</accession>
<dbReference type="OrthoDB" id="2289094at2759"/>
<evidence type="ECO:0000313" key="2">
    <source>
        <dbReference type="EMBL" id="ORX38149.1"/>
    </source>
</evidence>
<evidence type="ECO:0000313" key="3">
    <source>
        <dbReference type="Proteomes" id="UP000193944"/>
    </source>
</evidence>
<dbReference type="STRING" id="1754192.A0A1Y1UJI9"/>
<reference evidence="2 3" key="1">
    <citation type="submission" date="2016-08" db="EMBL/GenBank/DDBJ databases">
        <title>A Parts List for Fungal Cellulosomes Revealed by Comparative Genomics.</title>
        <authorList>
            <consortium name="DOE Joint Genome Institute"/>
            <person name="Haitjema C.H."/>
            <person name="Gilmore S.P."/>
            <person name="Henske J.K."/>
            <person name="Solomon K.V."/>
            <person name="De Groot R."/>
            <person name="Kuo A."/>
            <person name="Mondo S.J."/>
            <person name="Salamov A.A."/>
            <person name="Labutti K."/>
            <person name="Zhao Z."/>
            <person name="Chiniquy J."/>
            <person name="Barry K."/>
            <person name="Brewer H.M."/>
            <person name="Purvine S.O."/>
            <person name="Wright A.T."/>
            <person name="Boxma B."/>
            <person name="Van Alen T."/>
            <person name="Hackstein J.H."/>
            <person name="Baker S.E."/>
            <person name="Grigoriev I.V."/>
            <person name="O'Malley M.A."/>
        </authorList>
    </citation>
    <scope>NUCLEOTIDE SEQUENCE [LARGE SCALE GENOMIC DNA]</scope>
    <source>
        <strain evidence="2 3">S4</strain>
    </source>
</reference>
<protein>
    <submittedName>
        <fullName evidence="2">Uncharacterized protein</fullName>
    </submittedName>
</protein>
<dbReference type="AlphaFoldDB" id="A0A1Y1UJI9"/>
<reference evidence="2 3" key="2">
    <citation type="submission" date="2016-08" db="EMBL/GenBank/DDBJ databases">
        <title>Pervasive Adenine N6-methylation of Active Genes in Fungi.</title>
        <authorList>
            <consortium name="DOE Joint Genome Institute"/>
            <person name="Mondo S.J."/>
            <person name="Dannebaum R.O."/>
            <person name="Kuo R.C."/>
            <person name="Labutti K."/>
            <person name="Haridas S."/>
            <person name="Kuo A."/>
            <person name="Salamov A."/>
            <person name="Ahrendt S.R."/>
            <person name="Lipzen A."/>
            <person name="Sullivan W."/>
            <person name="Andreopoulos W.B."/>
            <person name="Clum A."/>
            <person name="Lindquist E."/>
            <person name="Daum C."/>
            <person name="Ramamoorthy G.K."/>
            <person name="Gryganskyi A."/>
            <person name="Culley D."/>
            <person name="Magnuson J.K."/>
            <person name="James T.Y."/>
            <person name="O'Malley M.A."/>
            <person name="Stajich J.E."/>
            <person name="Spatafora J.W."/>
            <person name="Visel A."/>
            <person name="Grigoriev I.V."/>
        </authorList>
    </citation>
    <scope>NUCLEOTIDE SEQUENCE [LARGE SCALE GENOMIC DNA]</scope>
    <source>
        <strain evidence="2 3">S4</strain>
    </source>
</reference>
<evidence type="ECO:0000256" key="1">
    <source>
        <dbReference type="SAM" id="Coils"/>
    </source>
</evidence>